<evidence type="ECO:0000256" key="6">
    <source>
        <dbReference type="ARBA" id="ARBA00023136"/>
    </source>
</evidence>
<keyword evidence="12" id="KW-1185">Reference proteome</keyword>
<protein>
    <recommendedName>
        <fullName evidence="10">Lysosome-associated membrane glycoprotein 2-like luminal domain-containing protein</fullName>
    </recommendedName>
</protein>
<feature type="signal peptide" evidence="9">
    <location>
        <begin position="1"/>
        <end position="23"/>
    </location>
</feature>
<feature type="chain" id="PRO_5035320799" description="Lysosome-associated membrane glycoprotein 2-like luminal domain-containing protein" evidence="9">
    <location>
        <begin position="24"/>
        <end position="241"/>
    </location>
</feature>
<comment type="subcellular location">
    <subcellularLocation>
        <location evidence="1">Endosome membrane</location>
        <topology evidence="1">Single-pass type I membrane protein</topology>
    </subcellularLocation>
</comment>
<keyword evidence="6 8" id="KW-0472">Membrane</keyword>
<dbReference type="AlphaFoldDB" id="A0A8J5V1I8"/>
<dbReference type="PANTHER" id="PTHR11506:SF40">
    <property type="entry name" value="LYSOSOME-ASSOCIATED MEMBRANE GLYCOPROTEIN 5"/>
    <property type="match status" value="1"/>
</dbReference>
<reference evidence="11" key="1">
    <citation type="submission" date="2020-03" db="EMBL/GenBank/DDBJ databases">
        <authorList>
            <person name="Chebbi M.A."/>
            <person name="Drezen J.M."/>
        </authorList>
    </citation>
    <scope>NUCLEOTIDE SEQUENCE</scope>
    <source>
        <tissue evidence="11">Whole body</tissue>
    </source>
</reference>
<reference evidence="11" key="2">
    <citation type="submission" date="2021-04" db="EMBL/GenBank/DDBJ databases">
        <title>Genome-wide patterns of bracovirus chromosomal integration into multiple host tissues during parasitism.</title>
        <authorList>
            <person name="Chebbi M.A.C."/>
        </authorList>
    </citation>
    <scope>NUCLEOTIDE SEQUENCE</scope>
    <source>
        <tissue evidence="11">Whole body</tissue>
    </source>
</reference>
<evidence type="ECO:0000256" key="2">
    <source>
        <dbReference type="ARBA" id="ARBA00022692"/>
    </source>
</evidence>
<dbReference type="EMBL" id="JAAOIC020000003">
    <property type="protein sequence ID" value="KAG8042196.1"/>
    <property type="molecule type" value="Genomic_DNA"/>
</dbReference>
<keyword evidence="3 9" id="KW-0732">Signal</keyword>
<gene>
    <name evidence="11" type="ORF">G9C98_000187</name>
</gene>
<dbReference type="GO" id="GO:0005886">
    <property type="term" value="C:plasma membrane"/>
    <property type="evidence" value="ECO:0007669"/>
    <property type="project" value="TreeGrafter"/>
</dbReference>
<comment type="caution">
    <text evidence="11">The sequence shown here is derived from an EMBL/GenBank/DDBJ whole genome shotgun (WGS) entry which is preliminary data.</text>
</comment>
<dbReference type="PANTHER" id="PTHR11506">
    <property type="entry name" value="LYSOSOME-ASSOCIATED MEMBRANE GLYCOPROTEIN"/>
    <property type="match status" value="1"/>
</dbReference>
<evidence type="ECO:0000256" key="3">
    <source>
        <dbReference type="ARBA" id="ARBA00022729"/>
    </source>
</evidence>
<dbReference type="OrthoDB" id="6248302at2759"/>
<keyword evidence="7" id="KW-0325">Glycoprotein</keyword>
<name>A0A8J5V1I8_9HYME</name>
<dbReference type="InterPro" id="IPR002000">
    <property type="entry name" value="Lysosome-assoc_membr_glycop"/>
</dbReference>
<sequence>MASFFFLSREFLFLWCIITTAFSSPSTPTISRKVMDEIYTTARPIKTIVELNTFRPLSKQIASNLKTTSVETTTTTTVATKTTTKTVSTPRTFNGNEPLYRLDGVTGQACILLQVDALITVKFRTKLGEEQEANIYVPSDATVTGNCDSENFVTMSLKWNAFVLSWSFAKTPGGERWYVDKVELTYNSSDRHFPLIDQPSRDETAPVAVGSTLAAAVLLTITGYAGWRYFKVKKVKYDTME</sequence>
<evidence type="ECO:0000256" key="8">
    <source>
        <dbReference type="SAM" id="Phobius"/>
    </source>
</evidence>
<proteinExistence type="predicted"/>
<accession>A0A8J5V1I8</accession>
<dbReference type="Proteomes" id="UP000729913">
    <property type="component" value="Unassembled WGS sequence"/>
</dbReference>
<evidence type="ECO:0000256" key="7">
    <source>
        <dbReference type="ARBA" id="ARBA00023180"/>
    </source>
</evidence>
<feature type="domain" description="Lysosome-associated membrane glycoprotein 2-like luminal" evidence="10">
    <location>
        <begin position="107"/>
        <end position="190"/>
    </location>
</feature>
<feature type="transmembrane region" description="Helical" evidence="8">
    <location>
        <begin position="207"/>
        <end position="227"/>
    </location>
</feature>
<evidence type="ECO:0000256" key="4">
    <source>
        <dbReference type="ARBA" id="ARBA00022753"/>
    </source>
</evidence>
<organism evidence="11 12">
    <name type="scientific">Cotesia typhae</name>
    <dbReference type="NCBI Taxonomy" id="2053667"/>
    <lineage>
        <taxon>Eukaryota</taxon>
        <taxon>Metazoa</taxon>
        <taxon>Ecdysozoa</taxon>
        <taxon>Arthropoda</taxon>
        <taxon>Hexapoda</taxon>
        <taxon>Insecta</taxon>
        <taxon>Pterygota</taxon>
        <taxon>Neoptera</taxon>
        <taxon>Endopterygota</taxon>
        <taxon>Hymenoptera</taxon>
        <taxon>Apocrita</taxon>
        <taxon>Ichneumonoidea</taxon>
        <taxon>Braconidae</taxon>
        <taxon>Microgastrinae</taxon>
        <taxon>Cotesia</taxon>
    </lineage>
</organism>
<keyword evidence="5 8" id="KW-1133">Transmembrane helix</keyword>
<dbReference type="Pfam" id="PF01299">
    <property type="entry name" value="Lamp2-like_luminal"/>
    <property type="match status" value="1"/>
</dbReference>
<evidence type="ECO:0000313" key="11">
    <source>
        <dbReference type="EMBL" id="KAG8042196.1"/>
    </source>
</evidence>
<keyword evidence="2 8" id="KW-0812">Transmembrane</keyword>
<dbReference type="GO" id="GO:0072594">
    <property type="term" value="P:establishment of protein localization to organelle"/>
    <property type="evidence" value="ECO:0007669"/>
    <property type="project" value="TreeGrafter"/>
</dbReference>
<evidence type="ECO:0000256" key="5">
    <source>
        <dbReference type="ARBA" id="ARBA00022989"/>
    </source>
</evidence>
<evidence type="ECO:0000256" key="9">
    <source>
        <dbReference type="SAM" id="SignalP"/>
    </source>
</evidence>
<evidence type="ECO:0000259" key="10">
    <source>
        <dbReference type="Pfam" id="PF01299"/>
    </source>
</evidence>
<keyword evidence="4" id="KW-0967">Endosome</keyword>
<dbReference type="GO" id="GO:0031902">
    <property type="term" value="C:late endosome membrane"/>
    <property type="evidence" value="ECO:0007669"/>
    <property type="project" value="TreeGrafter"/>
</dbReference>
<dbReference type="InterPro" id="IPR048528">
    <property type="entry name" value="Lamp2-like_luminal"/>
</dbReference>
<evidence type="ECO:0000313" key="12">
    <source>
        <dbReference type="Proteomes" id="UP000729913"/>
    </source>
</evidence>
<evidence type="ECO:0000256" key="1">
    <source>
        <dbReference type="ARBA" id="ARBA00004530"/>
    </source>
</evidence>
<dbReference type="GO" id="GO:0005765">
    <property type="term" value="C:lysosomal membrane"/>
    <property type="evidence" value="ECO:0007669"/>
    <property type="project" value="TreeGrafter"/>
</dbReference>